<feature type="transmembrane region" description="Helical" evidence="1">
    <location>
        <begin position="115"/>
        <end position="135"/>
    </location>
</feature>
<dbReference type="AlphaFoldDB" id="A0A927RDK0"/>
<evidence type="ECO:0000313" key="2">
    <source>
        <dbReference type="EMBL" id="MBE1553742.1"/>
    </source>
</evidence>
<keyword evidence="1" id="KW-1133">Transmembrane helix</keyword>
<comment type="caution">
    <text evidence="2">The sequence shown here is derived from an EMBL/GenBank/DDBJ whole genome shotgun (WGS) entry which is preliminary data.</text>
</comment>
<evidence type="ECO:0000256" key="1">
    <source>
        <dbReference type="SAM" id="Phobius"/>
    </source>
</evidence>
<dbReference type="InterPro" id="IPR009574">
    <property type="entry name" value="DUF1189"/>
</dbReference>
<dbReference type="EMBL" id="JADBEL010000003">
    <property type="protein sequence ID" value="MBE1553742.1"/>
    <property type="molecule type" value="Genomic_DNA"/>
</dbReference>
<keyword evidence="3" id="KW-1185">Reference proteome</keyword>
<accession>A0A927RDK0</accession>
<dbReference type="Pfam" id="PF06691">
    <property type="entry name" value="DUF1189"/>
    <property type="match status" value="1"/>
</dbReference>
<gene>
    <name evidence="2" type="ORF">H4683_000816</name>
</gene>
<keyword evidence="1" id="KW-0472">Membrane</keyword>
<sequence length="167" mass="19196">MKFHQLVKAAVYEPKKLAAFRLLPIGKVFRYVFLFVSLFTIISFIRYVTGEVVLFEASPELIEYSKIIGWIIYPVAFLLQLVISTFYIFIRISIFAAVGLLLLKILKRRGEFRHMWRTAAIAITVPILLTIVLDFSHSMNGYSTISTSIIHLIYIATAVKYYPKAPQ</sequence>
<evidence type="ECO:0008006" key="4">
    <source>
        <dbReference type="Google" id="ProtNLM"/>
    </source>
</evidence>
<evidence type="ECO:0000313" key="3">
    <source>
        <dbReference type="Proteomes" id="UP000658225"/>
    </source>
</evidence>
<keyword evidence="1" id="KW-0812">Transmembrane</keyword>
<dbReference type="Proteomes" id="UP000658225">
    <property type="component" value="Unassembled WGS sequence"/>
</dbReference>
<reference evidence="2" key="1">
    <citation type="submission" date="2020-10" db="EMBL/GenBank/DDBJ databases">
        <title>Genomic Encyclopedia of Type Strains, Phase IV (KMG-IV): sequencing the most valuable type-strain genomes for metagenomic binning, comparative biology and taxonomic classification.</title>
        <authorList>
            <person name="Goeker M."/>
        </authorList>
    </citation>
    <scope>NUCLEOTIDE SEQUENCE</scope>
    <source>
        <strain evidence="2">DSM 13886</strain>
    </source>
</reference>
<organism evidence="2 3">
    <name type="scientific">Sporosarcina limicola</name>
    <dbReference type="NCBI Taxonomy" id="34101"/>
    <lineage>
        <taxon>Bacteria</taxon>
        <taxon>Bacillati</taxon>
        <taxon>Bacillota</taxon>
        <taxon>Bacilli</taxon>
        <taxon>Bacillales</taxon>
        <taxon>Caryophanaceae</taxon>
        <taxon>Sporosarcina</taxon>
    </lineage>
</organism>
<name>A0A927RDK0_9BACL</name>
<feature type="transmembrane region" description="Helical" evidence="1">
    <location>
        <begin position="31"/>
        <end position="50"/>
    </location>
</feature>
<protein>
    <recommendedName>
        <fullName evidence="4">4-hydroxy-3-methylbut-2-en-1-yl diphosphate synthase</fullName>
    </recommendedName>
</protein>
<feature type="transmembrane region" description="Helical" evidence="1">
    <location>
        <begin position="141"/>
        <end position="162"/>
    </location>
</feature>
<proteinExistence type="predicted"/>
<dbReference type="RefSeq" id="WP_192597557.1">
    <property type="nucleotide sequence ID" value="NZ_JADBEL010000003.1"/>
</dbReference>
<feature type="transmembrane region" description="Helical" evidence="1">
    <location>
        <begin position="70"/>
        <end position="103"/>
    </location>
</feature>